<comment type="caution">
    <text evidence="2">The sequence shown here is derived from an EMBL/GenBank/DDBJ whole genome shotgun (WGS) entry which is preliminary data.</text>
</comment>
<feature type="compositionally biased region" description="Acidic residues" evidence="1">
    <location>
        <begin position="209"/>
        <end position="243"/>
    </location>
</feature>
<dbReference type="AlphaFoldDB" id="W9XZM9"/>
<accession>W9XZM9</accession>
<dbReference type="OrthoDB" id="4161103at2759"/>
<dbReference type="Proteomes" id="UP000019484">
    <property type="component" value="Unassembled WGS sequence"/>
</dbReference>
<dbReference type="GeneID" id="19161239"/>
<feature type="compositionally biased region" description="Basic residues" evidence="1">
    <location>
        <begin position="13"/>
        <end position="25"/>
    </location>
</feature>
<evidence type="ECO:0000313" key="3">
    <source>
        <dbReference type="Proteomes" id="UP000019484"/>
    </source>
</evidence>
<feature type="compositionally biased region" description="Basic and acidic residues" evidence="1">
    <location>
        <begin position="252"/>
        <end position="263"/>
    </location>
</feature>
<dbReference type="EMBL" id="AMWN01000005">
    <property type="protein sequence ID" value="EXJ86002.1"/>
    <property type="molecule type" value="Genomic_DNA"/>
</dbReference>
<sequence>MARVRSNDPSAGKKSRNAAKKRGRKTPSTPRAHTTQARRPRLHGPWPEGERKAMYNTMKYFLEHDPDKADENLRMFLSIQPSIWTKISRNEQFEPKDLSNEAVAGINQIIYARDIAKDVDIKLPQQKVTRAMRDFNDANMCKMSQARFDELQGIIRSVVPRMMLLVPEVAQNIEPSSLPENVQILIHKYLNQHLPDEVLADIWWEEDDEEAEIEGYEANEEDEDENDAEDMDLDMDEAEEEDKDGNQGQEMELERRFVSRELSETSEEL</sequence>
<keyword evidence="3" id="KW-1185">Reference proteome</keyword>
<evidence type="ECO:0000256" key="1">
    <source>
        <dbReference type="SAM" id="MobiDB-lite"/>
    </source>
</evidence>
<dbReference type="HOGENOM" id="CLU_091053_0_0_1"/>
<dbReference type="RefSeq" id="XP_007725440.1">
    <property type="nucleotide sequence ID" value="XM_007727250.1"/>
</dbReference>
<protein>
    <submittedName>
        <fullName evidence="2">Uncharacterized protein</fullName>
    </submittedName>
</protein>
<proteinExistence type="predicted"/>
<organism evidence="2 3">
    <name type="scientific">Capronia coronata CBS 617.96</name>
    <dbReference type="NCBI Taxonomy" id="1182541"/>
    <lineage>
        <taxon>Eukaryota</taxon>
        <taxon>Fungi</taxon>
        <taxon>Dikarya</taxon>
        <taxon>Ascomycota</taxon>
        <taxon>Pezizomycotina</taxon>
        <taxon>Eurotiomycetes</taxon>
        <taxon>Chaetothyriomycetidae</taxon>
        <taxon>Chaetothyriales</taxon>
        <taxon>Herpotrichiellaceae</taxon>
        <taxon>Capronia</taxon>
    </lineage>
</organism>
<name>W9XZM9_9EURO</name>
<feature type="compositionally biased region" description="Polar residues" evidence="1">
    <location>
        <begin position="26"/>
        <end position="35"/>
    </location>
</feature>
<gene>
    <name evidence="2" type="ORF">A1O1_06371</name>
</gene>
<feature type="region of interest" description="Disordered" evidence="1">
    <location>
        <begin position="1"/>
        <end position="49"/>
    </location>
</feature>
<reference evidence="2 3" key="1">
    <citation type="submission" date="2013-03" db="EMBL/GenBank/DDBJ databases">
        <title>The Genome Sequence of Capronia coronata CBS 617.96.</title>
        <authorList>
            <consortium name="The Broad Institute Genomics Platform"/>
            <person name="Cuomo C."/>
            <person name="de Hoog S."/>
            <person name="Gorbushina A."/>
            <person name="Walker B."/>
            <person name="Young S.K."/>
            <person name="Zeng Q."/>
            <person name="Gargeya S."/>
            <person name="Fitzgerald M."/>
            <person name="Haas B."/>
            <person name="Abouelleil A."/>
            <person name="Allen A.W."/>
            <person name="Alvarado L."/>
            <person name="Arachchi H.M."/>
            <person name="Berlin A.M."/>
            <person name="Chapman S.B."/>
            <person name="Gainer-Dewar J."/>
            <person name="Goldberg J."/>
            <person name="Griggs A."/>
            <person name="Gujja S."/>
            <person name="Hansen M."/>
            <person name="Howarth C."/>
            <person name="Imamovic A."/>
            <person name="Ireland A."/>
            <person name="Larimer J."/>
            <person name="McCowan C."/>
            <person name="Murphy C."/>
            <person name="Pearson M."/>
            <person name="Poon T.W."/>
            <person name="Priest M."/>
            <person name="Roberts A."/>
            <person name="Saif S."/>
            <person name="Shea T."/>
            <person name="Sisk P."/>
            <person name="Sykes S."/>
            <person name="Wortman J."/>
            <person name="Nusbaum C."/>
            <person name="Birren B."/>
        </authorList>
    </citation>
    <scope>NUCLEOTIDE SEQUENCE [LARGE SCALE GENOMIC DNA]</scope>
    <source>
        <strain evidence="2 3">CBS 617.96</strain>
    </source>
</reference>
<evidence type="ECO:0000313" key="2">
    <source>
        <dbReference type="EMBL" id="EXJ86002.1"/>
    </source>
</evidence>
<feature type="region of interest" description="Disordered" evidence="1">
    <location>
        <begin position="209"/>
        <end position="269"/>
    </location>
</feature>